<dbReference type="AlphaFoldDB" id="A0A518BAX2"/>
<dbReference type="GO" id="GO:0103043">
    <property type="term" value="F:phosphoribosyl 1,2-cyclic phosphate phosphodiesterase activity"/>
    <property type="evidence" value="ECO:0007669"/>
    <property type="project" value="UniProtKB-EC"/>
</dbReference>
<evidence type="ECO:0000313" key="2">
    <source>
        <dbReference type="EMBL" id="QDU64129.1"/>
    </source>
</evidence>
<dbReference type="PANTHER" id="PTHR42663">
    <property type="entry name" value="HYDROLASE C777.06C-RELATED-RELATED"/>
    <property type="match status" value="1"/>
</dbReference>
<dbReference type="InterPro" id="IPR036866">
    <property type="entry name" value="RibonucZ/Hydroxyglut_hydro"/>
</dbReference>
<organism evidence="2 3">
    <name type="scientific">Kolteria novifilia</name>
    <dbReference type="NCBI Taxonomy" id="2527975"/>
    <lineage>
        <taxon>Bacteria</taxon>
        <taxon>Pseudomonadati</taxon>
        <taxon>Planctomycetota</taxon>
        <taxon>Planctomycetia</taxon>
        <taxon>Kolteriales</taxon>
        <taxon>Kolteriaceae</taxon>
        <taxon>Kolteria</taxon>
    </lineage>
</organism>
<keyword evidence="2" id="KW-0378">Hydrolase</keyword>
<sequence length="280" mass="31878">MSDRLLESNAFQMAAWIGDNNSADREFVFLGTGTSVGVPAIGCKCRVCLSDDPKNKRTRSGAVIHSRAGTVLIDTPPDLRTQLLRERIDLVHAVLFTHQHADHVFGLDDLRIFGKYLEAEVPVFCDPHVEEFIRTTFRYAFDPIVLKYPAGGVPRLAFHRARRPSFQVLDHQVTPIPLRHGRFDVLGFRIDGLAYCTDVNLIPEESWKLLEDLDVLILDALRFEPHPTHFCFDEALAVIDRVRPRRAILTHLSCRLDPEVARTRLPDHVTLSHDGMRVRF</sequence>
<keyword evidence="3" id="KW-1185">Reference proteome</keyword>
<dbReference type="SMART" id="SM00849">
    <property type="entry name" value="Lactamase_B"/>
    <property type="match status" value="1"/>
</dbReference>
<dbReference type="EMBL" id="CP036279">
    <property type="protein sequence ID" value="QDU64129.1"/>
    <property type="molecule type" value="Genomic_DNA"/>
</dbReference>
<evidence type="ECO:0000313" key="3">
    <source>
        <dbReference type="Proteomes" id="UP000317093"/>
    </source>
</evidence>
<feature type="domain" description="Metallo-beta-lactamase" evidence="1">
    <location>
        <begin position="58"/>
        <end position="251"/>
    </location>
</feature>
<dbReference type="Gene3D" id="3.60.15.10">
    <property type="entry name" value="Ribonuclease Z/Hydroxyacylglutathione hydrolase-like"/>
    <property type="match status" value="1"/>
</dbReference>
<dbReference type="PANTHER" id="PTHR42663:SF6">
    <property type="entry name" value="HYDROLASE C777.06C-RELATED"/>
    <property type="match status" value="1"/>
</dbReference>
<name>A0A518BAX2_9BACT</name>
<dbReference type="KEGG" id="knv:Pan216_50180"/>
<dbReference type="EC" id="3.1.4.55" evidence="2"/>
<reference evidence="2 3" key="1">
    <citation type="submission" date="2019-02" db="EMBL/GenBank/DDBJ databases">
        <title>Deep-cultivation of Planctomycetes and their phenomic and genomic characterization uncovers novel biology.</title>
        <authorList>
            <person name="Wiegand S."/>
            <person name="Jogler M."/>
            <person name="Boedeker C."/>
            <person name="Pinto D."/>
            <person name="Vollmers J."/>
            <person name="Rivas-Marin E."/>
            <person name="Kohn T."/>
            <person name="Peeters S.H."/>
            <person name="Heuer A."/>
            <person name="Rast P."/>
            <person name="Oberbeckmann S."/>
            <person name="Bunk B."/>
            <person name="Jeske O."/>
            <person name="Meyerdierks A."/>
            <person name="Storesund J.E."/>
            <person name="Kallscheuer N."/>
            <person name="Luecker S."/>
            <person name="Lage O.M."/>
            <person name="Pohl T."/>
            <person name="Merkel B.J."/>
            <person name="Hornburger P."/>
            <person name="Mueller R.-W."/>
            <person name="Bruemmer F."/>
            <person name="Labrenz M."/>
            <person name="Spormann A.M."/>
            <person name="Op den Camp H."/>
            <person name="Overmann J."/>
            <person name="Amann R."/>
            <person name="Jetten M.S.M."/>
            <person name="Mascher T."/>
            <person name="Medema M.H."/>
            <person name="Devos D.P."/>
            <person name="Kaster A.-K."/>
            <person name="Ovreas L."/>
            <person name="Rohde M."/>
            <person name="Galperin M.Y."/>
            <person name="Jogler C."/>
        </authorList>
    </citation>
    <scope>NUCLEOTIDE SEQUENCE [LARGE SCALE GENOMIC DNA]</scope>
    <source>
        <strain evidence="2 3">Pan216</strain>
    </source>
</reference>
<protein>
    <submittedName>
        <fullName evidence="2">Phosphoribosyl 1,2-cyclic phosphodiesterase</fullName>
        <ecNumber evidence="2">3.1.4.55</ecNumber>
    </submittedName>
</protein>
<accession>A0A518BAX2</accession>
<dbReference type="Pfam" id="PF12706">
    <property type="entry name" value="Lactamase_B_2"/>
    <property type="match status" value="1"/>
</dbReference>
<dbReference type="SUPFAM" id="SSF56281">
    <property type="entry name" value="Metallo-hydrolase/oxidoreductase"/>
    <property type="match status" value="1"/>
</dbReference>
<gene>
    <name evidence="2" type="primary">phnP</name>
    <name evidence="2" type="ORF">Pan216_50180</name>
</gene>
<dbReference type="InterPro" id="IPR001279">
    <property type="entry name" value="Metallo-B-lactamas"/>
</dbReference>
<proteinExistence type="predicted"/>
<dbReference type="CDD" id="cd16279">
    <property type="entry name" value="metallo-hydrolase-like_MBL-fold"/>
    <property type="match status" value="1"/>
</dbReference>
<evidence type="ECO:0000259" key="1">
    <source>
        <dbReference type="SMART" id="SM00849"/>
    </source>
</evidence>
<dbReference type="Proteomes" id="UP000317093">
    <property type="component" value="Chromosome"/>
</dbReference>